<evidence type="ECO:0000256" key="1">
    <source>
        <dbReference type="SAM" id="SignalP"/>
    </source>
</evidence>
<dbReference type="AlphaFoldDB" id="A0A6G0ZNN2"/>
<accession>A0A6G0ZNN2</accession>
<feature type="non-terminal residue" evidence="2">
    <location>
        <position position="104"/>
    </location>
</feature>
<dbReference type="EMBL" id="VUJU01000172">
    <property type="protein sequence ID" value="KAF0772459.1"/>
    <property type="molecule type" value="Genomic_DNA"/>
</dbReference>
<name>A0A6G0ZNN2_APHCR</name>
<keyword evidence="3" id="KW-1185">Reference proteome</keyword>
<keyword evidence="1" id="KW-0732">Signal</keyword>
<feature type="chain" id="PRO_5026002177" evidence="1">
    <location>
        <begin position="18"/>
        <end position="104"/>
    </location>
</feature>
<comment type="caution">
    <text evidence="2">The sequence shown here is derived from an EMBL/GenBank/DDBJ whole genome shotgun (WGS) entry which is preliminary data.</text>
</comment>
<reference evidence="2 3" key="1">
    <citation type="submission" date="2019-08" db="EMBL/GenBank/DDBJ databases">
        <title>Whole genome of Aphis craccivora.</title>
        <authorList>
            <person name="Voronova N.V."/>
            <person name="Shulinski R.S."/>
            <person name="Bandarenka Y.V."/>
            <person name="Zhorov D.G."/>
            <person name="Warner D."/>
        </authorList>
    </citation>
    <scope>NUCLEOTIDE SEQUENCE [LARGE SCALE GENOMIC DNA]</scope>
    <source>
        <strain evidence="2">180601</strain>
        <tissue evidence="2">Whole Body</tissue>
    </source>
</reference>
<dbReference type="Proteomes" id="UP000478052">
    <property type="component" value="Unassembled WGS sequence"/>
</dbReference>
<proteinExistence type="predicted"/>
<gene>
    <name evidence="2" type="ORF">FWK35_00001204</name>
</gene>
<protein>
    <submittedName>
        <fullName evidence="2">Uncharacterized protein</fullName>
    </submittedName>
</protein>
<feature type="signal peptide" evidence="1">
    <location>
        <begin position="1"/>
        <end position="17"/>
    </location>
</feature>
<evidence type="ECO:0000313" key="2">
    <source>
        <dbReference type="EMBL" id="KAF0772459.1"/>
    </source>
</evidence>
<evidence type="ECO:0000313" key="3">
    <source>
        <dbReference type="Proteomes" id="UP000478052"/>
    </source>
</evidence>
<organism evidence="2 3">
    <name type="scientific">Aphis craccivora</name>
    <name type="common">Cowpea aphid</name>
    <dbReference type="NCBI Taxonomy" id="307492"/>
    <lineage>
        <taxon>Eukaryota</taxon>
        <taxon>Metazoa</taxon>
        <taxon>Ecdysozoa</taxon>
        <taxon>Arthropoda</taxon>
        <taxon>Hexapoda</taxon>
        <taxon>Insecta</taxon>
        <taxon>Pterygota</taxon>
        <taxon>Neoptera</taxon>
        <taxon>Paraneoptera</taxon>
        <taxon>Hemiptera</taxon>
        <taxon>Sternorrhyncha</taxon>
        <taxon>Aphidomorpha</taxon>
        <taxon>Aphidoidea</taxon>
        <taxon>Aphididae</taxon>
        <taxon>Aphidini</taxon>
        <taxon>Aphis</taxon>
        <taxon>Aphis</taxon>
    </lineage>
</organism>
<sequence>MICVFSFVFMSVYSITSRNNVPISNFGGGFRCKIFTKSIFLYNCNSKTNNCKYLKFSPNVYVSVLNTWLNFQNILTFFDTNFYEICRKRTNLQFLISNNNPHGT</sequence>